<evidence type="ECO:0000313" key="3">
    <source>
        <dbReference type="Proteomes" id="UP000094893"/>
    </source>
</evidence>
<sequence>MTLRGLLKLALAGGFFLNPILVQASPVYLVELANFACPHCNHMESFDPKIDAEVKATGGAFDFAPVRAKSQTDAAAEVYFAAREQGPQIAAITRALLFEAMYNDGEPLQSVTQGVVFLQQDWPKSEPAPNFQKMATATATTTVQQSVLKAMQLGVSLGVSKLPAFVFIHDGRPGLVLERGTQYPTEPQLASAVLKAIAQQSGHASPSSTSPSSNP</sequence>
<dbReference type="InterPro" id="IPR036249">
    <property type="entry name" value="Thioredoxin-like_sf"/>
</dbReference>
<dbReference type="EMBL" id="LWSA01000285">
    <property type="protein sequence ID" value="OCX68698.1"/>
    <property type="molecule type" value="Genomic_DNA"/>
</dbReference>
<dbReference type="Gene3D" id="3.40.30.10">
    <property type="entry name" value="Glutaredoxin"/>
    <property type="match status" value="1"/>
</dbReference>
<feature type="region of interest" description="Disordered" evidence="1">
    <location>
        <begin position="196"/>
        <end position="215"/>
    </location>
</feature>
<dbReference type="SUPFAM" id="SSF52833">
    <property type="entry name" value="Thioredoxin-like"/>
    <property type="match status" value="1"/>
</dbReference>
<evidence type="ECO:0000313" key="2">
    <source>
        <dbReference type="EMBL" id="OCX68698.1"/>
    </source>
</evidence>
<feature type="compositionally biased region" description="Low complexity" evidence="1">
    <location>
        <begin position="205"/>
        <end position="215"/>
    </location>
</feature>
<evidence type="ECO:0000256" key="1">
    <source>
        <dbReference type="SAM" id="MobiDB-lite"/>
    </source>
</evidence>
<name>A0A1C2HY72_ACITH</name>
<gene>
    <name evidence="2" type="ORF">A6P07_17740</name>
</gene>
<organism evidence="2 3">
    <name type="scientific">Acidithiobacillus thiooxidans</name>
    <name type="common">Thiobacillus thiooxidans</name>
    <dbReference type="NCBI Taxonomy" id="930"/>
    <lineage>
        <taxon>Bacteria</taxon>
        <taxon>Pseudomonadati</taxon>
        <taxon>Pseudomonadota</taxon>
        <taxon>Acidithiobacillia</taxon>
        <taxon>Acidithiobacillales</taxon>
        <taxon>Acidithiobacillaceae</taxon>
        <taxon>Acidithiobacillus</taxon>
    </lineage>
</organism>
<dbReference type="RefSeq" id="WP_024892367.1">
    <property type="nucleotide sequence ID" value="NZ_LWSA01000285.1"/>
</dbReference>
<reference evidence="2 3" key="1">
    <citation type="journal article" date="2016" name="Int. J. Mol. Sci.">
        <title>Comparative genomics of the extreme acidophile Acidithiobacillus thiooxidans reveals intraspecific divergence and niche adaptation.</title>
        <authorList>
            <person name="Zhang X."/>
            <person name="Feng X."/>
            <person name="Tao J."/>
            <person name="Ma L."/>
            <person name="Xiao Y."/>
            <person name="Liang Y."/>
            <person name="Liu X."/>
            <person name="Yin H."/>
        </authorList>
    </citation>
    <scope>NUCLEOTIDE SEQUENCE [LARGE SCALE GENOMIC DNA]</scope>
    <source>
        <strain evidence="2 3">A02</strain>
    </source>
</reference>
<dbReference type="Proteomes" id="UP000094893">
    <property type="component" value="Unassembled WGS sequence"/>
</dbReference>
<proteinExistence type="predicted"/>
<dbReference type="AlphaFoldDB" id="A0A1C2HY72"/>
<protein>
    <submittedName>
        <fullName evidence="2">Uncharacterized protein</fullName>
    </submittedName>
</protein>
<comment type="caution">
    <text evidence="2">The sequence shown here is derived from an EMBL/GenBank/DDBJ whole genome shotgun (WGS) entry which is preliminary data.</text>
</comment>
<accession>A0A1C2HY72</accession>